<evidence type="ECO:0000313" key="12">
    <source>
        <dbReference type="Proteomes" id="UP000005439"/>
    </source>
</evidence>
<dbReference type="EMBL" id="CP003179">
    <property type="protein sequence ID" value="AEW03747.1"/>
    <property type="molecule type" value="Genomic_DNA"/>
</dbReference>
<dbReference type="NCBIfam" id="TIGR00447">
    <property type="entry name" value="pth"/>
    <property type="match status" value="1"/>
</dbReference>
<keyword evidence="12" id="KW-1185">Reference proteome</keyword>
<dbReference type="PROSITE" id="PS01196">
    <property type="entry name" value="PEPT_TRNA_HYDROL_2"/>
    <property type="match status" value="1"/>
</dbReference>
<evidence type="ECO:0000256" key="10">
    <source>
        <dbReference type="RuleBase" id="RU004320"/>
    </source>
</evidence>
<evidence type="ECO:0000256" key="7">
    <source>
        <dbReference type="ARBA" id="ARBA00050038"/>
    </source>
</evidence>
<dbReference type="GO" id="GO:0005737">
    <property type="term" value="C:cytoplasm"/>
    <property type="evidence" value="ECO:0007669"/>
    <property type="project" value="UniProtKB-SubCell"/>
</dbReference>
<dbReference type="SUPFAM" id="SSF53178">
    <property type="entry name" value="Peptidyl-tRNA hydrolase-like"/>
    <property type="match status" value="1"/>
</dbReference>
<sequence>MIRLIVGLGNPGPDYVNTRHNVGFMVLDAYARHRGLRFRLGRYGYLADSDQGWLMKPMTFMNLSGDAVGPFVRRYRLTPDQVLVVHDDLDLPLGRIRIRAHGSSGGHNGIKSIIQALGTDRFPRMRLGISRPPASMPVIDWVLAPFSADERRVLQDTIARAVEALDGIGQEGLEWAMSRYNG</sequence>
<gene>
    <name evidence="8" type="primary">pth</name>
    <name evidence="11" type="ordered locus">Sulac_0175</name>
</gene>
<dbReference type="PROSITE" id="PS01195">
    <property type="entry name" value="PEPT_TRNA_HYDROL_1"/>
    <property type="match status" value="1"/>
</dbReference>
<evidence type="ECO:0000256" key="4">
    <source>
        <dbReference type="ARBA" id="ARBA00022884"/>
    </source>
</evidence>
<reference evidence="12" key="1">
    <citation type="submission" date="2011-12" db="EMBL/GenBank/DDBJ databases">
        <title>The complete genome of chromosome of Sulfobacillus acidophilus DSM 10332.</title>
        <authorList>
            <person name="Lucas S."/>
            <person name="Han J."/>
            <person name="Lapidus A."/>
            <person name="Bruce D."/>
            <person name="Goodwin L."/>
            <person name="Pitluck S."/>
            <person name="Peters L."/>
            <person name="Kyrpides N."/>
            <person name="Mavromatis K."/>
            <person name="Ivanova N."/>
            <person name="Mikhailova N."/>
            <person name="Chertkov O."/>
            <person name="Saunders E."/>
            <person name="Detter J.C."/>
            <person name="Tapia R."/>
            <person name="Han C."/>
            <person name="Land M."/>
            <person name="Hauser L."/>
            <person name="Markowitz V."/>
            <person name="Cheng J.-F."/>
            <person name="Hugenholtz P."/>
            <person name="Woyke T."/>
            <person name="Wu D."/>
            <person name="Pukall R."/>
            <person name="Gehrich-Schroeter G."/>
            <person name="Schneider S."/>
            <person name="Klenk H.-P."/>
            <person name="Eisen J.A."/>
        </authorList>
    </citation>
    <scope>NUCLEOTIDE SEQUENCE [LARGE SCALE GENOMIC DNA]</scope>
    <source>
        <strain evidence="12">ATCC 700253 / DSM 10332 / NAL</strain>
    </source>
</reference>
<dbReference type="Proteomes" id="UP000005439">
    <property type="component" value="Chromosome"/>
</dbReference>
<accession>G8TWA4</accession>
<feature type="binding site" evidence="8">
    <location>
        <position position="15"/>
    </location>
    <ligand>
        <name>tRNA</name>
        <dbReference type="ChEBI" id="CHEBI:17843"/>
    </ligand>
</feature>
<dbReference type="InterPro" id="IPR001328">
    <property type="entry name" value="Pept_tRNA_hydro"/>
</dbReference>
<dbReference type="AlphaFoldDB" id="G8TWA4"/>
<evidence type="ECO:0000256" key="3">
    <source>
        <dbReference type="ARBA" id="ARBA00022801"/>
    </source>
</evidence>
<evidence type="ECO:0000256" key="9">
    <source>
        <dbReference type="RuleBase" id="RU000673"/>
    </source>
</evidence>
<dbReference type="EC" id="3.1.1.29" evidence="1 8"/>
<keyword evidence="4 8" id="KW-0694">RNA-binding</keyword>
<evidence type="ECO:0000256" key="1">
    <source>
        <dbReference type="ARBA" id="ARBA00013260"/>
    </source>
</evidence>
<dbReference type="HAMAP" id="MF_00083">
    <property type="entry name" value="Pept_tRNA_hydro_bact"/>
    <property type="match status" value="1"/>
</dbReference>
<feature type="site" description="Stabilizes the basic form of H active site to accept a proton" evidence="8">
    <location>
        <position position="87"/>
    </location>
</feature>
<dbReference type="GO" id="GO:0004045">
    <property type="term" value="F:peptidyl-tRNA hydrolase activity"/>
    <property type="evidence" value="ECO:0007669"/>
    <property type="project" value="UniProtKB-UniRule"/>
</dbReference>
<proteinExistence type="inferred from homology"/>
<dbReference type="InterPro" id="IPR018171">
    <property type="entry name" value="Pept_tRNA_hydro_CS"/>
</dbReference>
<dbReference type="HOGENOM" id="CLU_062456_4_1_9"/>
<comment type="subcellular location">
    <subcellularLocation>
        <location evidence="8">Cytoplasm</location>
    </subcellularLocation>
</comment>
<organism evidence="11 12">
    <name type="scientific">Sulfobacillus acidophilus (strain ATCC 700253 / DSM 10332 / NAL)</name>
    <dbReference type="NCBI Taxonomy" id="679936"/>
    <lineage>
        <taxon>Bacteria</taxon>
        <taxon>Bacillati</taxon>
        <taxon>Bacillota</taxon>
        <taxon>Clostridia</taxon>
        <taxon>Eubacteriales</taxon>
        <taxon>Clostridiales Family XVII. Incertae Sedis</taxon>
        <taxon>Sulfobacillus</taxon>
    </lineage>
</organism>
<feature type="active site" description="Proton acceptor" evidence="8">
    <location>
        <position position="20"/>
    </location>
</feature>
<feature type="binding site" evidence="8">
    <location>
        <position position="108"/>
    </location>
    <ligand>
        <name>tRNA</name>
        <dbReference type="ChEBI" id="CHEBI:17843"/>
    </ligand>
</feature>
<reference evidence="11 12" key="2">
    <citation type="journal article" date="2012" name="Stand. Genomic Sci.">
        <title>Complete genome sequence of the moderately thermophilic mineral-sulfide-oxidizing firmicute Sulfobacillus acidophilus type strain (NAL(T)).</title>
        <authorList>
            <person name="Anderson I."/>
            <person name="Chertkov O."/>
            <person name="Chen A."/>
            <person name="Saunders E."/>
            <person name="Lapidus A."/>
            <person name="Nolan M."/>
            <person name="Lucas S."/>
            <person name="Hammon N."/>
            <person name="Deshpande S."/>
            <person name="Cheng J.F."/>
            <person name="Han C."/>
            <person name="Tapia R."/>
            <person name="Goodwin L.A."/>
            <person name="Pitluck S."/>
            <person name="Liolios K."/>
            <person name="Pagani I."/>
            <person name="Ivanova N."/>
            <person name="Mikhailova N."/>
            <person name="Pati A."/>
            <person name="Palaniappan K."/>
            <person name="Land M."/>
            <person name="Pan C."/>
            <person name="Rohde M."/>
            <person name="Pukall R."/>
            <person name="Goker M."/>
            <person name="Detter J.C."/>
            <person name="Woyke T."/>
            <person name="Bristow J."/>
            <person name="Eisen J.A."/>
            <person name="Markowitz V."/>
            <person name="Hugenholtz P."/>
            <person name="Kyrpides N.C."/>
            <person name="Klenk H.P."/>
            <person name="Mavromatis K."/>
        </authorList>
    </citation>
    <scope>NUCLEOTIDE SEQUENCE [LARGE SCALE GENOMIC DNA]</scope>
    <source>
        <strain evidence="12">ATCC 700253 / DSM 10332 / NAL</strain>
    </source>
</reference>
<dbReference type="Pfam" id="PF01195">
    <property type="entry name" value="Pept_tRNA_hydro"/>
    <property type="match status" value="1"/>
</dbReference>
<dbReference type="GO" id="GO:0000049">
    <property type="term" value="F:tRNA binding"/>
    <property type="evidence" value="ECO:0007669"/>
    <property type="project" value="UniProtKB-UniRule"/>
</dbReference>
<protein>
    <recommendedName>
        <fullName evidence="7 8">Peptidyl-tRNA hydrolase</fullName>
        <shortName evidence="8">Pth</shortName>
        <ecNumber evidence="1 8">3.1.1.29</ecNumber>
    </recommendedName>
</protein>
<dbReference type="FunFam" id="3.40.50.1470:FF:000001">
    <property type="entry name" value="Peptidyl-tRNA hydrolase"/>
    <property type="match status" value="1"/>
</dbReference>
<dbReference type="InterPro" id="IPR036416">
    <property type="entry name" value="Pept_tRNA_hydro_sf"/>
</dbReference>
<comment type="similarity">
    <text evidence="5 8 10">Belongs to the PTH family.</text>
</comment>
<feature type="binding site" evidence="8">
    <location>
        <position position="60"/>
    </location>
    <ligand>
        <name>tRNA</name>
        <dbReference type="ChEBI" id="CHEBI:17843"/>
    </ligand>
</feature>
<keyword evidence="3 8" id="KW-0378">Hydrolase</keyword>
<dbReference type="PATRIC" id="fig|679936.5.peg.180"/>
<evidence type="ECO:0000256" key="8">
    <source>
        <dbReference type="HAMAP-Rule" id="MF_00083"/>
    </source>
</evidence>
<dbReference type="KEGG" id="sap:Sulac_0175"/>
<evidence type="ECO:0000313" key="11">
    <source>
        <dbReference type="EMBL" id="AEW03747.1"/>
    </source>
</evidence>
<feature type="site" description="Discriminates between blocked and unblocked aminoacyl-tRNA" evidence="8">
    <location>
        <position position="10"/>
    </location>
</feature>
<dbReference type="GO" id="GO:0072344">
    <property type="term" value="P:rescue of stalled ribosome"/>
    <property type="evidence" value="ECO:0007669"/>
    <property type="project" value="UniProtKB-UniRule"/>
</dbReference>
<comment type="subunit">
    <text evidence="8">Monomer.</text>
</comment>
<keyword evidence="8" id="KW-0963">Cytoplasm</keyword>
<keyword evidence="2 8" id="KW-0820">tRNA-binding</keyword>
<dbReference type="CDD" id="cd00462">
    <property type="entry name" value="PTH"/>
    <property type="match status" value="1"/>
</dbReference>
<name>G8TWA4_SULAD</name>
<dbReference type="STRING" id="679936.Sulac_0175"/>
<evidence type="ECO:0000256" key="2">
    <source>
        <dbReference type="ARBA" id="ARBA00022555"/>
    </source>
</evidence>
<dbReference type="Gene3D" id="3.40.50.1470">
    <property type="entry name" value="Peptidyl-tRNA hydrolase"/>
    <property type="match status" value="1"/>
</dbReference>
<dbReference type="PANTHER" id="PTHR17224">
    <property type="entry name" value="PEPTIDYL-TRNA HYDROLASE"/>
    <property type="match status" value="1"/>
</dbReference>
<comment type="catalytic activity">
    <reaction evidence="6 8 9">
        <text>an N-acyl-L-alpha-aminoacyl-tRNA + H2O = an N-acyl-L-amino acid + a tRNA + H(+)</text>
        <dbReference type="Rhea" id="RHEA:54448"/>
        <dbReference type="Rhea" id="RHEA-COMP:10123"/>
        <dbReference type="Rhea" id="RHEA-COMP:13883"/>
        <dbReference type="ChEBI" id="CHEBI:15377"/>
        <dbReference type="ChEBI" id="CHEBI:15378"/>
        <dbReference type="ChEBI" id="CHEBI:59874"/>
        <dbReference type="ChEBI" id="CHEBI:78442"/>
        <dbReference type="ChEBI" id="CHEBI:138191"/>
        <dbReference type="EC" id="3.1.1.29"/>
    </reaction>
</comment>
<dbReference type="PANTHER" id="PTHR17224:SF1">
    <property type="entry name" value="PEPTIDYL-TRNA HYDROLASE"/>
    <property type="match status" value="1"/>
</dbReference>
<feature type="binding site" evidence="8">
    <location>
        <position position="62"/>
    </location>
    <ligand>
        <name>tRNA</name>
        <dbReference type="ChEBI" id="CHEBI:17843"/>
    </ligand>
</feature>
<comment type="function">
    <text evidence="8">Catalyzes the release of premature peptidyl moieties from peptidyl-tRNA molecules trapped in stalled 50S ribosomal subunits, and thus maintains levels of free tRNAs and 50S ribosomes.</text>
</comment>
<dbReference type="GO" id="GO:0006515">
    <property type="term" value="P:protein quality control for misfolded or incompletely synthesized proteins"/>
    <property type="evidence" value="ECO:0007669"/>
    <property type="project" value="UniProtKB-UniRule"/>
</dbReference>
<evidence type="ECO:0000256" key="6">
    <source>
        <dbReference type="ARBA" id="ARBA00048707"/>
    </source>
</evidence>
<evidence type="ECO:0000256" key="5">
    <source>
        <dbReference type="ARBA" id="ARBA00038063"/>
    </source>
</evidence>
<comment type="function">
    <text evidence="8">Hydrolyzes ribosome-free peptidyl-tRNAs (with 1 or more amino acids incorporated), which drop off the ribosome during protein synthesis, or as a result of ribosome stalling.</text>
</comment>